<feature type="compositionally biased region" description="Polar residues" evidence="8">
    <location>
        <begin position="403"/>
        <end position="414"/>
    </location>
</feature>
<evidence type="ECO:0000313" key="11">
    <source>
        <dbReference type="Proteomes" id="UP001408789"/>
    </source>
</evidence>
<protein>
    <recommendedName>
        <fullName evidence="9">C3H1-type domain-containing protein</fullName>
    </recommendedName>
</protein>
<feature type="region of interest" description="Disordered" evidence="8">
    <location>
        <begin position="600"/>
        <end position="637"/>
    </location>
</feature>
<organism evidence="10 11">
    <name type="scientific">Deinandra increscens subsp. villosa</name>
    <dbReference type="NCBI Taxonomy" id="3103831"/>
    <lineage>
        <taxon>Eukaryota</taxon>
        <taxon>Viridiplantae</taxon>
        <taxon>Streptophyta</taxon>
        <taxon>Embryophyta</taxon>
        <taxon>Tracheophyta</taxon>
        <taxon>Spermatophyta</taxon>
        <taxon>Magnoliopsida</taxon>
        <taxon>eudicotyledons</taxon>
        <taxon>Gunneridae</taxon>
        <taxon>Pentapetalae</taxon>
        <taxon>asterids</taxon>
        <taxon>campanulids</taxon>
        <taxon>Asterales</taxon>
        <taxon>Asteraceae</taxon>
        <taxon>Asteroideae</taxon>
        <taxon>Heliantheae alliance</taxon>
        <taxon>Madieae</taxon>
        <taxon>Madiinae</taxon>
        <taxon>Deinandra</taxon>
    </lineage>
</organism>
<keyword evidence="3 7" id="KW-0863">Zinc-finger</keyword>
<comment type="caution">
    <text evidence="10">The sequence shown here is derived from an EMBL/GenBank/DDBJ whole genome shotgun (WGS) entry which is preliminary data.</text>
</comment>
<evidence type="ECO:0000259" key="9">
    <source>
        <dbReference type="PROSITE" id="PS50103"/>
    </source>
</evidence>
<accession>A0AAP0D9N4</accession>
<dbReference type="Proteomes" id="UP001408789">
    <property type="component" value="Unassembled WGS sequence"/>
</dbReference>
<evidence type="ECO:0000256" key="7">
    <source>
        <dbReference type="PROSITE-ProRule" id="PRU00723"/>
    </source>
</evidence>
<dbReference type="PROSITE" id="PS50103">
    <property type="entry name" value="ZF_C3H1"/>
    <property type="match status" value="1"/>
</dbReference>
<dbReference type="PANTHER" id="PTHR14493:SF153">
    <property type="entry name" value="ZINC FINGER CCCH DOMAIN-CONTAINING PROTEIN 24"/>
    <property type="match status" value="1"/>
</dbReference>
<dbReference type="Gene3D" id="3.30.1370.210">
    <property type="match status" value="1"/>
</dbReference>
<evidence type="ECO:0000256" key="3">
    <source>
        <dbReference type="ARBA" id="ARBA00022771"/>
    </source>
</evidence>
<feature type="repeat" description="ANK" evidence="6">
    <location>
        <begin position="118"/>
        <end position="153"/>
    </location>
</feature>
<dbReference type="Pfam" id="PF12796">
    <property type="entry name" value="Ank_2"/>
    <property type="match status" value="1"/>
</dbReference>
<dbReference type="GO" id="GO:0008270">
    <property type="term" value="F:zinc ion binding"/>
    <property type="evidence" value="ECO:0007669"/>
    <property type="project" value="UniProtKB-KW"/>
</dbReference>
<proteinExistence type="predicted"/>
<feature type="region of interest" description="Disordered" evidence="8">
    <location>
        <begin position="201"/>
        <end position="222"/>
    </location>
</feature>
<dbReference type="FunFam" id="3.30.1370.210:FF:000009">
    <property type="entry name" value="Zinc finger CCCH domain-containing protein 66"/>
    <property type="match status" value="1"/>
</dbReference>
<keyword evidence="11" id="KW-1185">Reference proteome</keyword>
<feature type="zinc finger region" description="C3H1-type" evidence="7">
    <location>
        <begin position="308"/>
        <end position="330"/>
    </location>
</feature>
<dbReference type="AlphaFoldDB" id="A0AAP0D9N4"/>
<dbReference type="InterPro" id="IPR002110">
    <property type="entry name" value="Ankyrin_rpt"/>
</dbReference>
<evidence type="ECO:0000256" key="1">
    <source>
        <dbReference type="ARBA" id="ARBA00022723"/>
    </source>
</evidence>
<dbReference type="PRINTS" id="PR01415">
    <property type="entry name" value="ANKYRIN"/>
</dbReference>
<evidence type="ECO:0000256" key="2">
    <source>
        <dbReference type="ARBA" id="ARBA00022737"/>
    </source>
</evidence>
<dbReference type="InterPro" id="IPR057444">
    <property type="entry name" value="Znf-CCCH_AtC3H23-like"/>
</dbReference>
<keyword evidence="5" id="KW-0238">DNA-binding</keyword>
<dbReference type="SMART" id="SM00356">
    <property type="entry name" value="ZnF_C3H1"/>
    <property type="match status" value="2"/>
</dbReference>
<dbReference type="InterPro" id="IPR045234">
    <property type="entry name" value="Unkempt-like"/>
</dbReference>
<dbReference type="EMBL" id="JBCNJP010000014">
    <property type="protein sequence ID" value="KAK9068885.1"/>
    <property type="molecule type" value="Genomic_DNA"/>
</dbReference>
<evidence type="ECO:0000313" key="10">
    <source>
        <dbReference type="EMBL" id="KAK9068885.1"/>
    </source>
</evidence>
<dbReference type="InterPro" id="IPR000571">
    <property type="entry name" value="Znf_CCCH"/>
</dbReference>
<keyword evidence="2" id="KW-0677">Repeat</keyword>
<keyword evidence="1 7" id="KW-0479">Metal-binding</keyword>
<feature type="region of interest" description="Disordered" evidence="8">
    <location>
        <begin position="403"/>
        <end position="450"/>
    </location>
</feature>
<evidence type="ECO:0000256" key="4">
    <source>
        <dbReference type="ARBA" id="ARBA00022833"/>
    </source>
</evidence>
<dbReference type="Pfam" id="PF25512">
    <property type="entry name" value="zf-CCCH_AtC3H23"/>
    <property type="match status" value="1"/>
</dbReference>
<feature type="compositionally biased region" description="Low complexity" evidence="8">
    <location>
        <begin position="441"/>
        <end position="450"/>
    </location>
</feature>
<dbReference type="SMART" id="SM00248">
    <property type="entry name" value="ANK"/>
    <property type="match status" value="2"/>
</dbReference>
<gene>
    <name evidence="10" type="ORF">SSX86_013001</name>
</gene>
<feature type="region of interest" description="Disordered" evidence="8">
    <location>
        <begin position="684"/>
        <end position="721"/>
    </location>
</feature>
<dbReference type="SUPFAM" id="SSF48403">
    <property type="entry name" value="Ankyrin repeat"/>
    <property type="match status" value="1"/>
</dbReference>
<feature type="compositionally biased region" description="Polar residues" evidence="8">
    <location>
        <begin position="212"/>
        <end position="222"/>
    </location>
</feature>
<feature type="compositionally biased region" description="Polar residues" evidence="8">
    <location>
        <begin position="605"/>
        <end position="636"/>
    </location>
</feature>
<keyword evidence="4 7" id="KW-0862">Zinc</keyword>
<reference evidence="10 11" key="1">
    <citation type="submission" date="2024-04" db="EMBL/GenBank/DDBJ databases">
        <title>The reference genome of an endangered Asteraceae, Deinandra increscens subsp. villosa, native to the Central Coast of California.</title>
        <authorList>
            <person name="Guilliams M."/>
            <person name="Hasenstab-Lehman K."/>
            <person name="Meyer R."/>
            <person name="Mcevoy S."/>
        </authorList>
    </citation>
    <scope>NUCLEOTIDE SEQUENCE [LARGE SCALE GENOMIC DNA]</scope>
    <source>
        <tissue evidence="10">Leaf</tissue>
    </source>
</reference>
<keyword evidence="6" id="KW-0040">ANK repeat</keyword>
<evidence type="ECO:0000256" key="8">
    <source>
        <dbReference type="SAM" id="MobiDB-lite"/>
    </source>
</evidence>
<dbReference type="InterPro" id="IPR036770">
    <property type="entry name" value="Ankyrin_rpt-contain_sf"/>
</dbReference>
<feature type="region of interest" description="Disordered" evidence="8">
    <location>
        <begin position="1"/>
        <end position="25"/>
    </location>
</feature>
<evidence type="ECO:0000256" key="5">
    <source>
        <dbReference type="ARBA" id="ARBA00023125"/>
    </source>
</evidence>
<feature type="compositionally biased region" description="Low complexity" evidence="8">
    <location>
        <begin position="201"/>
        <end position="211"/>
    </location>
</feature>
<evidence type="ECO:0000256" key="6">
    <source>
        <dbReference type="PROSITE-ProRule" id="PRU00023"/>
    </source>
</evidence>
<name>A0AAP0D9N4_9ASTR</name>
<dbReference type="PROSITE" id="PS50297">
    <property type="entry name" value="ANK_REP_REGION"/>
    <property type="match status" value="1"/>
</dbReference>
<dbReference type="GO" id="GO:0003677">
    <property type="term" value="F:DNA binding"/>
    <property type="evidence" value="ECO:0007669"/>
    <property type="project" value="UniProtKB-KW"/>
</dbReference>
<feature type="domain" description="C3H1-type" evidence="9">
    <location>
        <begin position="308"/>
        <end position="330"/>
    </location>
</feature>
<dbReference type="PANTHER" id="PTHR14493">
    <property type="entry name" value="UNKEMPT FAMILY MEMBER"/>
    <property type="match status" value="1"/>
</dbReference>
<dbReference type="PROSITE" id="PS50088">
    <property type="entry name" value="ANK_REPEAT"/>
    <property type="match status" value="1"/>
</dbReference>
<dbReference type="GO" id="GO:0006355">
    <property type="term" value="P:regulation of DNA-templated transcription"/>
    <property type="evidence" value="ECO:0007669"/>
    <property type="project" value="UniProtKB-ARBA"/>
</dbReference>
<sequence length="737" mass="79872">MCSGPEQNKSASSSTSTTDKQSNRMVMGSLTVETEDSFSSLLEYAANNDFEGFKRSIEKDPSAIDEVGLWYVRKKGSKQIVLEHRTPLMVASTYGSVSVLKLIISQPKVDVNFSCGPDKCTALHCAASGGSLDAVEVVKLLLSAGADPNIEDANGHRPVDVIIVPPKLSGVRSSLEELLMNNTSDGLVGYSKLTVSVTTSSSWSPTLSSSPDNGSPCSPSELVSSPMMSKFNDMPMNSASEKKEYPIDPSLPDIKNSIYSTDEFRMFSFKVRPCSRAYSHDWTECPFVHPGENARRRDPRKYHYSCVPCPDFRKGACRRADMCEYAHGVFECWLHPAQYRTRLCKDGTSCARRVCFFAHTPDELRPLYVSTGSAVPSPRSSAAGASVMDMAAALNLLPGSPSSSVMSPNFNQQMSPSGNGGPHSSSAWTQPNVPTLHLPGSNLQSSRLRSSLNARDIRPEDLSMLQDYESQQLLNDLACFSQSRPGSLSLNRSARSKTLAPSNLEDLFSAELTSSPRYSDQMASPGVFSPSHKSAVLNQFQQQQSMLSPINTNVFSPKNVDHAMLQASFGVSSSPGRMSPRSMDPISPMGARLSAFAQREKQHQQLRSLSSRDLGTNSSFNGGSPMNAASSWSKWGSPTGKVDWSVNVDEFGKLKRSSSFELNNNNNGAEEPDLSWVQSLVKESPPEMMTNKSAAPHSGNGSAAAPSGEGNNSQVESTDHSVLGAWLEQMQLDQLVA</sequence>
<dbReference type="Gene3D" id="1.25.40.20">
    <property type="entry name" value="Ankyrin repeat-containing domain"/>
    <property type="match status" value="1"/>
</dbReference>